<proteinExistence type="predicted"/>
<dbReference type="AlphaFoldDB" id="A0A2C9UW64"/>
<sequence>MHGQDKWWQWMPEKKRKTLYNRIPHPLLGPRREPPNAEEMPAEGRKTHGTH</sequence>
<protein>
    <submittedName>
        <fullName evidence="2">Uncharacterized protein</fullName>
    </submittedName>
</protein>
<dbReference type="EMBL" id="CM004398">
    <property type="protein sequence ID" value="OAY35742.1"/>
    <property type="molecule type" value="Genomic_DNA"/>
</dbReference>
<gene>
    <name evidence="2" type="ORF">MANES_12G126500</name>
</gene>
<feature type="compositionally biased region" description="Basic and acidic residues" evidence="1">
    <location>
        <begin position="42"/>
        <end position="51"/>
    </location>
</feature>
<organism evidence="2">
    <name type="scientific">Manihot esculenta</name>
    <name type="common">Cassava</name>
    <name type="synonym">Jatropha manihot</name>
    <dbReference type="NCBI Taxonomy" id="3983"/>
    <lineage>
        <taxon>Eukaryota</taxon>
        <taxon>Viridiplantae</taxon>
        <taxon>Streptophyta</taxon>
        <taxon>Embryophyta</taxon>
        <taxon>Tracheophyta</taxon>
        <taxon>Spermatophyta</taxon>
        <taxon>Magnoliopsida</taxon>
        <taxon>eudicotyledons</taxon>
        <taxon>Gunneridae</taxon>
        <taxon>Pentapetalae</taxon>
        <taxon>rosids</taxon>
        <taxon>fabids</taxon>
        <taxon>Malpighiales</taxon>
        <taxon>Euphorbiaceae</taxon>
        <taxon>Crotonoideae</taxon>
        <taxon>Manihoteae</taxon>
        <taxon>Manihot</taxon>
    </lineage>
</organism>
<reference evidence="2" key="1">
    <citation type="submission" date="2016-02" db="EMBL/GenBank/DDBJ databases">
        <title>WGS assembly of Manihot esculenta.</title>
        <authorList>
            <person name="Bredeson J.V."/>
            <person name="Prochnik S.E."/>
            <person name="Lyons J.B."/>
            <person name="Schmutz J."/>
            <person name="Grimwood J."/>
            <person name="Vrebalov J."/>
            <person name="Bart R.S."/>
            <person name="Amuge T."/>
            <person name="Ferguson M.E."/>
            <person name="Green R."/>
            <person name="Putnam N."/>
            <person name="Stites J."/>
            <person name="Rounsley S."/>
            <person name="Rokhsar D.S."/>
        </authorList>
    </citation>
    <scope>NUCLEOTIDE SEQUENCE [LARGE SCALE GENOMIC DNA]</scope>
    <source>
        <tissue evidence="2">Leaf</tissue>
    </source>
</reference>
<feature type="region of interest" description="Disordered" evidence="1">
    <location>
        <begin position="21"/>
        <end position="51"/>
    </location>
</feature>
<name>A0A2C9UW64_MANES</name>
<evidence type="ECO:0000313" key="2">
    <source>
        <dbReference type="EMBL" id="OAY35742.1"/>
    </source>
</evidence>
<evidence type="ECO:0000256" key="1">
    <source>
        <dbReference type="SAM" id="MobiDB-lite"/>
    </source>
</evidence>
<accession>A0A2C9UW64</accession>